<dbReference type="GO" id="GO:0008146">
    <property type="term" value="F:sulfotransferase activity"/>
    <property type="evidence" value="ECO:0007669"/>
    <property type="project" value="InterPro"/>
</dbReference>
<feature type="compositionally biased region" description="Basic and acidic residues" evidence="3">
    <location>
        <begin position="1"/>
        <end position="17"/>
    </location>
</feature>
<proteinExistence type="inferred from homology"/>
<comment type="caution">
    <text evidence="5">The sequence shown here is derived from an EMBL/GenBank/DDBJ whole genome shotgun (WGS) entry which is preliminary data.</text>
</comment>
<evidence type="ECO:0000313" key="5">
    <source>
        <dbReference type="EMBL" id="CAL1543635.1"/>
    </source>
</evidence>
<keyword evidence="2" id="KW-0808">Transferase</keyword>
<dbReference type="Pfam" id="PF00685">
    <property type="entry name" value="Sulfotransfer_1"/>
    <property type="match status" value="1"/>
</dbReference>
<gene>
    <name evidence="5" type="ORF">GSLYS_00017169001</name>
</gene>
<accession>A0AAV2ID97</accession>
<comment type="similarity">
    <text evidence="1">Belongs to the sulfotransferase 1 family.</text>
</comment>
<dbReference type="PANTHER" id="PTHR11783">
    <property type="entry name" value="SULFOTRANSFERASE SULT"/>
    <property type="match status" value="1"/>
</dbReference>
<dbReference type="EMBL" id="CAXITT010000567">
    <property type="protein sequence ID" value="CAL1543635.1"/>
    <property type="molecule type" value="Genomic_DNA"/>
</dbReference>
<dbReference type="Proteomes" id="UP001497497">
    <property type="component" value="Unassembled WGS sequence"/>
</dbReference>
<feature type="region of interest" description="Disordered" evidence="3">
    <location>
        <begin position="1"/>
        <end position="21"/>
    </location>
</feature>
<evidence type="ECO:0000313" key="6">
    <source>
        <dbReference type="Proteomes" id="UP001497497"/>
    </source>
</evidence>
<keyword evidence="6" id="KW-1185">Reference proteome</keyword>
<dbReference type="InterPro" id="IPR000863">
    <property type="entry name" value="Sulfotransferase_dom"/>
</dbReference>
<name>A0AAV2ID97_LYMST</name>
<organism evidence="5 6">
    <name type="scientific">Lymnaea stagnalis</name>
    <name type="common">Great pond snail</name>
    <name type="synonym">Helix stagnalis</name>
    <dbReference type="NCBI Taxonomy" id="6523"/>
    <lineage>
        <taxon>Eukaryota</taxon>
        <taxon>Metazoa</taxon>
        <taxon>Spiralia</taxon>
        <taxon>Lophotrochozoa</taxon>
        <taxon>Mollusca</taxon>
        <taxon>Gastropoda</taxon>
        <taxon>Heterobranchia</taxon>
        <taxon>Euthyneura</taxon>
        <taxon>Panpulmonata</taxon>
        <taxon>Hygrophila</taxon>
        <taxon>Lymnaeoidea</taxon>
        <taxon>Lymnaeidae</taxon>
        <taxon>Lymnaea</taxon>
    </lineage>
</organism>
<evidence type="ECO:0000256" key="1">
    <source>
        <dbReference type="ARBA" id="ARBA00005771"/>
    </source>
</evidence>
<evidence type="ECO:0000256" key="2">
    <source>
        <dbReference type="ARBA" id="ARBA00022679"/>
    </source>
</evidence>
<dbReference type="InterPro" id="IPR027417">
    <property type="entry name" value="P-loop_NTPase"/>
</dbReference>
<protein>
    <recommendedName>
        <fullName evidence="4">Sulfotransferase domain-containing protein</fullName>
    </recommendedName>
</protein>
<feature type="domain" description="Sulfotransferase" evidence="4">
    <location>
        <begin position="74"/>
        <end position="317"/>
    </location>
</feature>
<dbReference type="AlphaFoldDB" id="A0AAV2ID97"/>
<evidence type="ECO:0000256" key="3">
    <source>
        <dbReference type="SAM" id="MobiDB-lite"/>
    </source>
</evidence>
<dbReference type="SUPFAM" id="SSF52540">
    <property type="entry name" value="P-loop containing nucleoside triphosphate hydrolases"/>
    <property type="match status" value="1"/>
</dbReference>
<sequence length="326" mass="38085">MSSATRKREERPKKDDGPVIGDFGMPKLAQVADRFGNTILFGNAGDYWHIPFPIGSNNDFRSHARAVRSMEMRPDDILICSYPKSGLHWQQEMVHMLMQKTSEITSGETSMGFLDMMPQAHFKALPSPRFLVTHMPYRYVPKQAFEKNVKIIHLERNPKDVFVSFYNHMNKNVPPLDYAGTFEQFFYLNIEVGYYYGDLFDYLMEWQTGKEAHPDCPIFTSVYEDMKLDPIGGVKKLNTFLGTGCSDELCEQITLACSFDKMKEHKEKTAQPEMVAMFKDKKIPFYRKGDVGDWKNYFNDAMNDEYDKEYKRRMSDYKTVYKYTLE</sequence>
<evidence type="ECO:0000259" key="4">
    <source>
        <dbReference type="Pfam" id="PF00685"/>
    </source>
</evidence>
<reference evidence="5 6" key="1">
    <citation type="submission" date="2024-04" db="EMBL/GenBank/DDBJ databases">
        <authorList>
            <consortium name="Genoscope - CEA"/>
            <person name="William W."/>
        </authorList>
    </citation>
    <scope>NUCLEOTIDE SEQUENCE [LARGE SCALE GENOMIC DNA]</scope>
</reference>
<dbReference type="Gene3D" id="3.40.50.300">
    <property type="entry name" value="P-loop containing nucleotide triphosphate hydrolases"/>
    <property type="match status" value="1"/>
</dbReference>